<evidence type="ECO:0000313" key="3">
    <source>
        <dbReference type="EMBL" id="TLP75759.1"/>
    </source>
</evidence>
<organism evidence="3 4">
    <name type="scientific">Nesterenkonia sphaerica</name>
    <dbReference type="NCBI Taxonomy" id="1804988"/>
    <lineage>
        <taxon>Bacteria</taxon>
        <taxon>Bacillati</taxon>
        <taxon>Actinomycetota</taxon>
        <taxon>Actinomycetes</taxon>
        <taxon>Micrococcales</taxon>
        <taxon>Micrococcaceae</taxon>
        <taxon>Nesterenkonia</taxon>
    </lineage>
</organism>
<reference evidence="3 4" key="1">
    <citation type="submission" date="2019-05" db="EMBL/GenBank/DDBJ databases">
        <title>Nesterenkonia sp. GY239, isolated from the Southern Atlantic Ocean.</title>
        <authorList>
            <person name="Zhang G."/>
        </authorList>
    </citation>
    <scope>NUCLEOTIDE SEQUENCE [LARGE SCALE GENOMIC DNA]</scope>
    <source>
        <strain evidence="3 4">GY239</strain>
    </source>
</reference>
<keyword evidence="2" id="KW-0472">Membrane</keyword>
<keyword evidence="4" id="KW-1185">Reference proteome</keyword>
<keyword evidence="2" id="KW-1133">Transmembrane helix</keyword>
<dbReference type="Proteomes" id="UP000306544">
    <property type="component" value="Unassembled WGS sequence"/>
</dbReference>
<gene>
    <name evidence="3" type="ORF">FEF27_06935</name>
</gene>
<evidence type="ECO:0000256" key="1">
    <source>
        <dbReference type="SAM" id="MobiDB-lite"/>
    </source>
</evidence>
<name>A0A5R9AAE9_9MICC</name>
<evidence type="ECO:0000313" key="4">
    <source>
        <dbReference type="Proteomes" id="UP000306544"/>
    </source>
</evidence>
<dbReference type="EMBL" id="VAWA01000007">
    <property type="protein sequence ID" value="TLP75759.1"/>
    <property type="molecule type" value="Genomic_DNA"/>
</dbReference>
<dbReference type="OrthoDB" id="5189031at2"/>
<evidence type="ECO:0008006" key="5">
    <source>
        <dbReference type="Google" id="ProtNLM"/>
    </source>
</evidence>
<feature type="transmembrane region" description="Helical" evidence="2">
    <location>
        <begin position="304"/>
        <end position="325"/>
    </location>
</feature>
<feature type="transmembrane region" description="Helical" evidence="2">
    <location>
        <begin position="276"/>
        <end position="298"/>
    </location>
</feature>
<comment type="caution">
    <text evidence="3">The sequence shown here is derived from an EMBL/GenBank/DDBJ whole genome shotgun (WGS) entry which is preliminary data.</text>
</comment>
<proteinExistence type="predicted"/>
<feature type="region of interest" description="Disordered" evidence="1">
    <location>
        <begin position="124"/>
        <end position="143"/>
    </location>
</feature>
<sequence>MDERAKNWWANRKVRHARRKAEAARAAAEVPETPAAGTSARHARRSGGQLPVPAPQVSLPKPPPAEQRPEPQLFTDAIPVVPAEETTVLPPYWDEPQAPPPPAARRELDEQRKRTVIAQKAAAIEKATAQDSPRPYGGSGSIGGQYRHEAAAFADDEEDLYTYIPPYNLPSRSPDPEPTQWDLARRIFVSLGAVAAVLSTMWMFGWFGSSEENPAILGQRGLQEAQAGGWYSGEQALLSPDYNWYWLWPAITIGLIIHACYQWRPAQHSTPRQQRSGWLIGTAAMLMWVVTASLYAGLFTLNLLSSLAIAAALTEAVRQFNLYTARNDTERKLTDDIVGLFYGFALVQVMSALSVWLTQLGWHIPGIPAPLWATIGLLICVWTAAFYSMTERGRITIALSLAWGLFWLIFPRILGEVTSVWVALGAAMGAFIVILCTQSRRYRINHAERRAAMGRPLEDII</sequence>
<feature type="compositionally biased region" description="Low complexity" evidence="1">
    <location>
        <begin position="24"/>
        <end position="36"/>
    </location>
</feature>
<keyword evidence="2" id="KW-0812">Transmembrane</keyword>
<feature type="transmembrane region" description="Helical" evidence="2">
    <location>
        <begin position="187"/>
        <end position="207"/>
    </location>
</feature>
<feature type="transmembrane region" description="Helical" evidence="2">
    <location>
        <begin position="395"/>
        <end position="414"/>
    </location>
</feature>
<evidence type="ECO:0000256" key="2">
    <source>
        <dbReference type="SAM" id="Phobius"/>
    </source>
</evidence>
<protein>
    <recommendedName>
        <fullName evidence="5">Tryptophan-rich sensory protein</fullName>
    </recommendedName>
</protein>
<feature type="transmembrane region" description="Helical" evidence="2">
    <location>
        <begin position="420"/>
        <end position="437"/>
    </location>
</feature>
<feature type="transmembrane region" description="Helical" evidence="2">
    <location>
        <begin position="369"/>
        <end position="388"/>
    </location>
</feature>
<feature type="region of interest" description="Disordered" evidence="1">
    <location>
        <begin position="1"/>
        <end position="70"/>
    </location>
</feature>
<feature type="transmembrane region" description="Helical" evidence="2">
    <location>
        <begin position="337"/>
        <end position="357"/>
    </location>
</feature>
<feature type="transmembrane region" description="Helical" evidence="2">
    <location>
        <begin position="245"/>
        <end position="264"/>
    </location>
</feature>
<accession>A0A5R9AAE9</accession>
<dbReference type="AlphaFoldDB" id="A0A5R9AAE9"/>